<protein>
    <recommendedName>
        <fullName evidence="18">TonB-dependent receptor</fullName>
    </recommendedName>
</protein>
<dbReference type="InterPro" id="IPR039426">
    <property type="entry name" value="TonB-dep_rcpt-like"/>
</dbReference>
<evidence type="ECO:0000259" key="14">
    <source>
        <dbReference type="Pfam" id="PF00593"/>
    </source>
</evidence>
<dbReference type="SUPFAM" id="SSF56935">
    <property type="entry name" value="Porins"/>
    <property type="match status" value="1"/>
</dbReference>
<sequence>MWTVSRWKKPGWVESALGALALGAGLCAFAPDVRAQAVREPVSVDDSEDAPEGVSESAVNSAASEDGLASTLRARTVSRERSARDDARHPSGFVTRVQTESCCAQPPSLGEVLEQVEGVQLSRSSSPGQPAYVAIRGGSPRQLVVYLGGLRLSTPAGLGFDVGQFGVAGLASADVFRGGAAVVHGAGALTGSVQLNPRAPASGVAGELRLSAGSFGSAGAQAAVSAANARGGLRLHAGVRRARGDFGFVDHQGVEQGRLNNDHQRFSGGGSARLKVGEGALHLTAMVEDGEGGSPGPSEFQRAFEQARVEDDRRLANLRWETQGGHAVGWQVHADVGLQDRRWAYENPRGHMSLEPVASSSRHQTLAASLEGRLFAGRHIAGLSAAAGAERYRAAEGAASLGAERLSAALALSDEWLLADERLSLVGALRMELLREVSTEAAFEPRVYAPLTPALGVIGRVHRRLEVRANLARTFRAADFDERFLTTEAVRGNPDLEPERAWAMDAGLRLRLSPGTATGPQALELGATYFRNEIDEMILFLPVSAYVYQAQNLSGARAHGLESTLSWAPVAGLRLEGSYTLTRAYLKVDQGAGSPAQLPHQPRHRAHLRASFTVGGLFGAGAWLEEARVQATARYRSRVALDNFGSLHSPGALHLDLGARAQLGREVRLGVEVQNLLNERRAQDFLQRPLPGRAFFVSVELRSGSRGDEGGGGA</sequence>
<keyword evidence="9 10" id="KW-0998">Cell outer membrane</keyword>
<dbReference type="EMBL" id="QHKO01000008">
    <property type="protein sequence ID" value="RAL20719.1"/>
    <property type="molecule type" value="Genomic_DNA"/>
</dbReference>
<accession>A0A328C448</accession>
<evidence type="ECO:0000256" key="5">
    <source>
        <dbReference type="ARBA" id="ARBA00022729"/>
    </source>
</evidence>
<dbReference type="PROSITE" id="PS52016">
    <property type="entry name" value="TONB_DEPENDENT_REC_3"/>
    <property type="match status" value="1"/>
</dbReference>
<dbReference type="PANTHER" id="PTHR30069">
    <property type="entry name" value="TONB-DEPENDENT OUTER MEMBRANE RECEPTOR"/>
    <property type="match status" value="1"/>
</dbReference>
<evidence type="ECO:0000313" key="16">
    <source>
        <dbReference type="EMBL" id="RAL20719.1"/>
    </source>
</evidence>
<evidence type="ECO:0008006" key="18">
    <source>
        <dbReference type="Google" id="ProtNLM"/>
    </source>
</evidence>
<keyword evidence="2 10" id="KW-0813">Transport</keyword>
<dbReference type="Pfam" id="PF00593">
    <property type="entry name" value="TonB_dep_Rec_b-barrel"/>
    <property type="match status" value="1"/>
</dbReference>
<evidence type="ECO:0000256" key="13">
    <source>
        <dbReference type="SAM" id="SignalP"/>
    </source>
</evidence>
<feature type="chain" id="PRO_5016267294" description="TonB-dependent receptor" evidence="13">
    <location>
        <begin position="31"/>
        <end position="714"/>
    </location>
</feature>
<evidence type="ECO:0000256" key="2">
    <source>
        <dbReference type="ARBA" id="ARBA00022448"/>
    </source>
</evidence>
<name>A0A328C448_9DELT</name>
<feature type="domain" description="TonB-dependent receptor-like beta-barrel" evidence="14">
    <location>
        <begin position="261"/>
        <end position="676"/>
    </location>
</feature>
<dbReference type="RefSeq" id="WP_111730811.1">
    <property type="nucleotide sequence ID" value="NZ_QHKO01000008.1"/>
</dbReference>
<evidence type="ECO:0000256" key="1">
    <source>
        <dbReference type="ARBA" id="ARBA00004571"/>
    </source>
</evidence>
<keyword evidence="8" id="KW-0675">Receptor</keyword>
<evidence type="ECO:0000256" key="3">
    <source>
        <dbReference type="ARBA" id="ARBA00022452"/>
    </source>
</evidence>
<evidence type="ECO:0000256" key="11">
    <source>
        <dbReference type="RuleBase" id="RU003357"/>
    </source>
</evidence>
<dbReference type="AlphaFoldDB" id="A0A328C448"/>
<keyword evidence="5 13" id="KW-0732">Signal</keyword>
<dbReference type="GO" id="GO:0009279">
    <property type="term" value="C:cell outer membrane"/>
    <property type="evidence" value="ECO:0007669"/>
    <property type="project" value="UniProtKB-SubCell"/>
</dbReference>
<dbReference type="InterPro" id="IPR000531">
    <property type="entry name" value="Beta-barrel_TonB"/>
</dbReference>
<dbReference type="InterPro" id="IPR012910">
    <property type="entry name" value="Plug_dom"/>
</dbReference>
<evidence type="ECO:0000256" key="6">
    <source>
        <dbReference type="ARBA" id="ARBA00023077"/>
    </source>
</evidence>
<dbReference type="Proteomes" id="UP000249169">
    <property type="component" value="Unassembled WGS sequence"/>
</dbReference>
<keyword evidence="17" id="KW-1185">Reference proteome</keyword>
<dbReference type="GO" id="GO:0015344">
    <property type="term" value="F:siderophore uptake transmembrane transporter activity"/>
    <property type="evidence" value="ECO:0007669"/>
    <property type="project" value="TreeGrafter"/>
</dbReference>
<dbReference type="PANTHER" id="PTHR30069:SF29">
    <property type="entry name" value="HEMOGLOBIN AND HEMOGLOBIN-HAPTOGLOBIN-BINDING PROTEIN 1-RELATED"/>
    <property type="match status" value="1"/>
</dbReference>
<feature type="signal peptide" evidence="13">
    <location>
        <begin position="1"/>
        <end position="30"/>
    </location>
</feature>
<reference evidence="16 17" key="1">
    <citation type="submission" date="2018-05" db="EMBL/GenBank/DDBJ databases">
        <title>Lujinxingia marina gen. nov. sp. nov., a new facultative anaerobic member of the class Deltaproteobacteria, and proposal of Lujinxingaceae fam. nov.</title>
        <authorList>
            <person name="Li C.-M."/>
        </authorList>
    </citation>
    <scope>NUCLEOTIDE SEQUENCE [LARGE SCALE GENOMIC DNA]</scope>
    <source>
        <strain evidence="16 17">B210</strain>
    </source>
</reference>
<dbReference type="GO" id="GO:0044718">
    <property type="term" value="P:siderophore transmembrane transport"/>
    <property type="evidence" value="ECO:0007669"/>
    <property type="project" value="TreeGrafter"/>
</dbReference>
<feature type="region of interest" description="Disordered" evidence="12">
    <location>
        <begin position="40"/>
        <end position="91"/>
    </location>
</feature>
<evidence type="ECO:0000313" key="17">
    <source>
        <dbReference type="Proteomes" id="UP000249169"/>
    </source>
</evidence>
<dbReference type="CDD" id="cd01347">
    <property type="entry name" value="ligand_gated_channel"/>
    <property type="match status" value="1"/>
</dbReference>
<dbReference type="Pfam" id="PF07715">
    <property type="entry name" value="Plug"/>
    <property type="match status" value="1"/>
</dbReference>
<comment type="similarity">
    <text evidence="10 11">Belongs to the TonB-dependent receptor family.</text>
</comment>
<dbReference type="Gene3D" id="2.40.170.20">
    <property type="entry name" value="TonB-dependent receptor, beta-barrel domain"/>
    <property type="match status" value="1"/>
</dbReference>
<comment type="subcellular location">
    <subcellularLocation>
        <location evidence="1 10">Cell outer membrane</location>
        <topology evidence="1 10">Multi-pass membrane protein</topology>
    </subcellularLocation>
</comment>
<dbReference type="InterPro" id="IPR036942">
    <property type="entry name" value="Beta-barrel_TonB_sf"/>
</dbReference>
<keyword evidence="3 10" id="KW-1134">Transmembrane beta strand</keyword>
<dbReference type="Gene3D" id="2.170.130.10">
    <property type="entry name" value="TonB-dependent receptor, plug domain"/>
    <property type="match status" value="1"/>
</dbReference>
<evidence type="ECO:0000259" key="15">
    <source>
        <dbReference type="Pfam" id="PF07715"/>
    </source>
</evidence>
<feature type="compositionally biased region" description="Basic and acidic residues" evidence="12">
    <location>
        <begin position="77"/>
        <end position="89"/>
    </location>
</feature>
<feature type="compositionally biased region" description="Low complexity" evidence="12">
    <location>
        <begin position="54"/>
        <end position="65"/>
    </location>
</feature>
<dbReference type="InterPro" id="IPR037066">
    <property type="entry name" value="Plug_dom_sf"/>
</dbReference>
<evidence type="ECO:0000256" key="9">
    <source>
        <dbReference type="ARBA" id="ARBA00023237"/>
    </source>
</evidence>
<evidence type="ECO:0000256" key="4">
    <source>
        <dbReference type="ARBA" id="ARBA00022692"/>
    </source>
</evidence>
<evidence type="ECO:0000256" key="10">
    <source>
        <dbReference type="PROSITE-ProRule" id="PRU01360"/>
    </source>
</evidence>
<dbReference type="OrthoDB" id="338230at2"/>
<organism evidence="16 17">
    <name type="scientific">Lujinxingia litoralis</name>
    <dbReference type="NCBI Taxonomy" id="2211119"/>
    <lineage>
        <taxon>Bacteria</taxon>
        <taxon>Deltaproteobacteria</taxon>
        <taxon>Bradymonadales</taxon>
        <taxon>Lujinxingiaceae</taxon>
        <taxon>Lujinxingia</taxon>
    </lineage>
</organism>
<proteinExistence type="inferred from homology"/>
<gene>
    <name evidence="16" type="ORF">DL240_15490</name>
</gene>
<evidence type="ECO:0000256" key="7">
    <source>
        <dbReference type="ARBA" id="ARBA00023136"/>
    </source>
</evidence>
<feature type="domain" description="TonB-dependent receptor plug" evidence="15">
    <location>
        <begin position="105"/>
        <end position="191"/>
    </location>
</feature>
<keyword evidence="4 10" id="KW-0812">Transmembrane</keyword>
<comment type="caution">
    <text evidence="16">The sequence shown here is derived from an EMBL/GenBank/DDBJ whole genome shotgun (WGS) entry which is preliminary data.</text>
</comment>
<evidence type="ECO:0000256" key="12">
    <source>
        <dbReference type="SAM" id="MobiDB-lite"/>
    </source>
</evidence>
<keyword evidence="7 10" id="KW-0472">Membrane</keyword>
<evidence type="ECO:0000256" key="8">
    <source>
        <dbReference type="ARBA" id="ARBA00023170"/>
    </source>
</evidence>
<keyword evidence="6 11" id="KW-0798">TonB box</keyword>